<keyword evidence="2" id="KW-0472">Membrane</keyword>
<protein>
    <recommendedName>
        <fullName evidence="5">Protein YOP1</fullName>
    </recommendedName>
</protein>
<feature type="compositionally biased region" description="Polar residues" evidence="1">
    <location>
        <begin position="267"/>
        <end position="284"/>
    </location>
</feature>
<keyword evidence="2" id="KW-0812">Transmembrane</keyword>
<feature type="compositionally biased region" description="Low complexity" evidence="1">
    <location>
        <begin position="350"/>
        <end position="360"/>
    </location>
</feature>
<keyword evidence="2" id="KW-1133">Transmembrane helix</keyword>
<feature type="compositionally biased region" description="Acidic residues" evidence="1">
    <location>
        <begin position="289"/>
        <end position="302"/>
    </location>
</feature>
<evidence type="ECO:0008006" key="5">
    <source>
        <dbReference type="Google" id="ProtNLM"/>
    </source>
</evidence>
<feature type="region of interest" description="Disordered" evidence="1">
    <location>
        <begin position="204"/>
        <end position="243"/>
    </location>
</feature>
<name>A0A1Y1X5S8_9FUNG</name>
<dbReference type="Proteomes" id="UP000193944">
    <property type="component" value="Unassembled WGS sequence"/>
</dbReference>
<feature type="region of interest" description="Disordered" evidence="1">
    <location>
        <begin position="255"/>
        <end position="361"/>
    </location>
</feature>
<dbReference type="InterPro" id="IPR004345">
    <property type="entry name" value="TB2_DP1_HVA22"/>
</dbReference>
<feature type="compositionally biased region" description="Polar residues" evidence="1">
    <location>
        <begin position="209"/>
        <end position="223"/>
    </location>
</feature>
<sequence length="462" mass="53910">MFSFLQHIISLAILYLYPSYRSYKALDSKNITDAQEWLCYWIVAGILTVPLLISNSVLNWFPFYYEIKLLFCLWLIFPKTKGHLYLFNKYIIPNMDKFSGRIDTYARDITEMSKKYAGAAWQKGLEIAQTKFFEVLAKGPSALLDFSNISFNFGNLKNSDDGRIREINDDDEDSFNNDDSKDNYDGKSRGIDDFISNSNQMVLKKKRTPSTNSNIKKFSIETNHSNKDNNLNKKRSINMKRMDNDYDINNKRDLQRTSSFKKAGVNNKRSSLNSPYSLRQSYISKYNDDDSDSEGDIYDDENNNNNIKSTKPTKKESNDNLFMNMMSNHRPRPGGMMGINDVYSSESDHSNSNSNSNDGNYYEDEAIEENYNYNKNNVYYGKEPRKRLSRVNQRSLSDNYYDYDYDLTHDDDTITGNDLYNDPDNYSGYQKRKINPKIINGNKKPELNYQQSFISNFNSFFH</sequence>
<gene>
    <name evidence="3" type="ORF">BCR32DRAFT_280288</name>
</gene>
<dbReference type="OrthoDB" id="434647at2759"/>
<feature type="region of interest" description="Disordered" evidence="1">
    <location>
        <begin position="167"/>
        <end position="191"/>
    </location>
</feature>
<keyword evidence="4" id="KW-1185">Reference proteome</keyword>
<comment type="caution">
    <text evidence="3">The sequence shown here is derived from an EMBL/GenBank/DDBJ whole genome shotgun (WGS) entry which is preliminary data.</text>
</comment>
<evidence type="ECO:0000256" key="1">
    <source>
        <dbReference type="SAM" id="MobiDB-lite"/>
    </source>
</evidence>
<evidence type="ECO:0000313" key="3">
    <source>
        <dbReference type="EMBL" id="ORX80716.1"/>
    </source>
</evidence>
<dbReference type="AlphaFoldDB" id="A0A1Y1X5S8"/>
<dbReference type="PANTHER" id="PTHR12300:SF117">
    <property type="entry name" value="LP05237P-RELATED"/>
    <property type="match status" value="1"/>
</dbReference>
<proteinExistence type="predicted"/>
<organism evidence="3 4">
    <name type="scientific">Anaeromyces robustus</name>
    <dbReference type="NCBI Taxonomy" id="1754192"/>
    <lineage>
        <taxon>Eukaryota</taxon>
        <taxon>Fungi</taxon>
        <taxon>Fungi incertae sedis</taxon>
        <taxon>Chytridiomycota</taxon>
        <taxon>Chytridiomycota incertae sedis</taxon>
        <taxon>Neocallimastigomycetes</taxon>
        <taxon>Neocallimastigales</taxon>
        <taxon>Neocallimastigaceae</taxon>
        <taxon>Anaeromyces</taxon>
    </lineage>
</organism>
<feature type="compositionally biased region" description="Basic and acidic residues" evidence="1">
    <location>
        <begin position="178"/>
        <end position="191"/>
    </location>
</feature>
<reference evidence="3 4" key="2">
    <citation type="submission" date="2016-08" db="EMBL/GenBank/DDBJ databases">
        <title>Pervasive Adenine N6-methylation of Active Genes in Fungi.</title>
        <authorList>
            <consortium name="DOE Joint Genome Institute"/>
            <person name="Mondo S.J."/>
            <person name="Dannebaum R.O."/>
            <person name="Kuo R.C."/>
            <person name="Labutti K."/>
            <person name="Haridas S."/>
            <person name="Kuo A."/>
            <person name="Salamov A."/>
            <person name="Ahrendt S.R."/>
            <person name="Lipzen A."/>
            <person name="Sullivan W."/>
            <person name="Andreopoulos W.B."/>
            <person name="Clum A."/>
            <person name="Lindquist E."/>
            <person name="Daum C."/>
            <person name="Ramamoorthy G.K."/>
            <person name="Gryganskyi A."/>
            <person name="Culley D."/>
            <person name="Magnuson J.K."/>
            <person name="James T.Y."/>
            <person name="O'Malley M.A."/>
            <person name="Stajich J.E."/>
            <person name="Spatafora J.W."/>
            <person name="Visel A."/>
            <person name="Grigoriev I.V."/>
        </authorList>
    </citation>
    <scope>NUCLEOTIDE SEQUENCE [LARGE SCALE GENOMIC DNA]</scope>
    <source>
        <strain evidence="3 4">S4</strain>
    </source>
</reference>
<dbReference type="Pfam" id="PF03134">
    <property type="entry name" value="TB2_DP1_HVA22"/>
    <property type="match status" value="1"/>
</dbReference>
<dbReference type="PANTHER" id="PTHR12300">
    <property type="entry name" value="HVA22-LIKE PROTEINS"/>
    <property type="match status" value="1"/>
</dbReference>
<evidence type="ECO:0000313" key="4">
    <source>
        <dbReference type="Proteomes" id="UP000193944"/>
    </source>
</evidence>
<evidence type="ECO:0000256" key="2">
    <source>
        <dbReference type="SAM" id="Phobius"/>
    </source>
</evidence>
<reference evidence="3 4" key="1">
    <citation type="submission" date="2016-08" db="EMBL/GenBank/DDBJ databases">
        <title>A Parts List for Fungal Cellulosomes Revealed by Comparative Genomics.</title>
        <authorList>
            <consortium name="DOE Joint Genome Institute"/>
            <person name="Haitjema C.H."/>
            <person name="Gilmore S.P."/>
            <person name="Henske J.K."/>
            <person name="Solomon K.V."/>
            <person name="De Groot R."/>
            <person name="Kuo A."/>
            <person name="Mondo S.J."/>
            <person name="Salamov A.A."/>
            <person name="Labutti K."/>
            <person name="Zhao Z."/>
            <person name="Chiniquy J."/>
            <person name="Barry K."/>
            <person name="Brewer H.M."/>
            <person name="Purvine S.O."/>
            <person name="Wright A.T."/>
            <person name="Boxma B."/>
            <person name="Van Alen T."/>
            <person name="Hackstein J.H."/>
            <person name="Baker S.E."/>
            <person name="Grigoriev I.V."/>
            <person name="O'Malley M.A."/>
        </authorList>
    </citation>
    <scope>NUCLEOTIDE SEQUENCE [LARGE SCALE GENOMIC DNA]</scope>
    <source>
        <strain evidence="3 4">S4</strain>
    </source>
</reference>
<dbReference type="EMBL" id="MCFG01000137">
    <property type="protein sequence ID" value="ORX80716.1"/>
    <property type="molecule type" value="Genomic_DNA"/>
</dbReference>
<feature type="transmembrane region" description="Helical" evidence="2">
    <location>
        <begin position="37"/>
        <end position="54"/>
    </location>
</feature>
<accession>A0A1Y1X5S8</accession>